<dbReference type="PROSITE" id="PS50033">
    <property type="entry name" value="UBX"/>
    <property type="match status" value="1"/>
</dbReference>
<keyword evidence="5" id="KW-1185">Reference proteome</keyword>
<dbReference type="InterPro" id="IPR001012">
    <property type="entry name" value="UBX_dom"/>
</dbReference>
<dbReference type="Gene3D" id="3.30.420.210">
    <property type="entry name" value="SEP domain"/>
    <property type="match status" value="1"/>
</dbReference>
<dbReference type="CDD" id="cd01770">
    <property type="entry name" value="UBX_UBXN2"/>
    <property type="match status" value="1"/>
</dbReference>
<dbReference type="SUPFAM" id="SSF46934">
    <property type="entry name" value="UBA-like"/>
    <property type="match status" value="1"/>
</dbReference>
<dbReference type="Pfam" id="PF00789">
    <property type="entry name" value="UBX"/>
    <property type="match status" value="1"/>
</dbReference>
<dbReference type="Gene3D" id="1.10.8.10">
    <property type="entry name" value="DNA helicase RuvA subunit, C-terminal domain"/>
    <property type="match status" value="1"/>
</dbReference>
<dbReference type="SMART" id="SM00166">
    <property type="entry name" value="UBX"/>
    <property type="match status" value="1"/>
</dbReference>
<dbReference type="PROSITE" id="PS51399">
    <property type="entry name" value="SEP"/>
    <property type="match status" value="1"/>
</dbReference>
<dbReference type="EMBL" id="CAXHTA020000010">
    <property type="protein sequence ID" value="CAL5224196.1"/>
    <property type="molecule type" value="Genomic_DNA"/>
</dbReference>
<name>A0ABP1FYT5_9CHLO</name>
<dbReference type="PANTHER" id="PTHR23333:SF20">
    <property type="entry name" value="NSFL1 COFACTOR P47"/>
    <property type="match status" value="1"/>
</dbReference>
<feature type="compositionally biased region" description="Low complexity" evidence="1">
    <location>
        <begin position="71"/>
        <end position="101"/>
    </location>
</feature>
<evidence type="ECO:0000313" key="4">
    <source>
        <dbReference type="EMBL" id="CAL5224196.1"/>
    </source>
</evidence>
<dbReference type="CDD" id="cd14348">
    <property type="entry name" value="UBA_p47"/>
    <property type="match status" value="1"/>
</dbReference>
<feature type="compositionally biased region" description="Low complexity" evidence="1">
    <location>
        <begin position="294"/>
        <end position="315"/>
    </location>
</feature>
<reference evidence="4 5" key="1">
    <citation type="submission" date="2024-06" db="EMBL/GenBank/DDBJ databases">
        <authorList>
            <person name="Kraege A."/>
            <person name="Thomma B."/>
        </authorList>
    </citation>
    <scope>NUCLEOTIDE SEQUENCE [LARGE SCALE GENOMIC DNA]</scope>
</reference>
<accession>A0ABP1FYT5</accession>
<proteinExistence type="predicted"/>
<dbReference type="InterPro" id="IPR009060">
    <property type="entry name" value="UBA-like_sf"/>
</dbReference>
<protein>
    <submittedName>
        <fullName evidence="4">G6838 protein</fullName>
    </submittedName>
</protein>
<dbReference type="InterPro" id="IPR036241">
    <property type="entry name" value="NSFL1C_SEP_dom_sf"/>
</dbReference>
<dbReference type="Pfam" id="PF08059">
    <property type="entry name" value="SEP"/>
    <property type="match status" value="1"/>
</dbReference>
<gene>
    <name evidence="4" type="primary">g6838</name>
    <name evidence="4" type="ORF">VP750_LOCUS5855</name>
</gene>
<feature type="region of interest" description="Disordered" evidence="1">
    <location>
        <begin position="43"/>
        <end position="203"/>
    </location>
</feature>
<dbReference type="Pfam" id="PF14555">
    <property type="entry name" value="UBA_4"/>
    <property type="match status" value="1"/>
</dbReference>
<feature type="region of interest" description="Disordered" evidence="1">
    <location>
        <begin position="278"/>
        <end position="320"/>
    </location>
</feature>
<dbReference type="SUPFAM" id="SSF54236">
    <property type="entry name" value="Ubiquitin-like"/>
    <property type="match status" value="1"/>
</dbReference>
<dbReference type="InterPro" id="IPR029071">
    <property type="entry name" value="Ubiquitin-like_domsf"/>
</dbReference>
<sequence length="399" mass="41427">MADPAKIEQFVAVTGVTEDAAKFYLDSSSGDVETAINQFYATGGVQEAPEASAEDFMDVPEEHEPEPPARPAQARAPTFAPAAAAAAQPGASSRGGAARAGNVRSLADISGAKDDDDDDGQNEYYAGGEKSGQVVKGGPPSTPDDIFEQARKAGAQEGTLQVQSQGQGGRSGAFSGRGRTLAGDAPAQDAPQAPAQAPEQTIHTITFYTNGIFTVDDGPARQTSDPANRELLGSVSRGDCPVELQPADRRTQVVVQLARSAQPYQEPEKPRYTAFTGTGRTLTADAPGASVPDQSSSAAASTPAAPSAQPISSTQWAGPDLTQDTTTVMVCLADGTRQKVQFNLTQTVADIRRFIRASQPGSAPAAYRLVTAHPRTELSDDSATISKAGLANAVVRQEL</sequence>
<feature type="domain" description="SEP" evidence="3">
    <location>
        <begin position="200"/>
        <end position="265"/>
    </location>
</feature>
<dbReference type="PANTHER" id="PTHR23333">
    <property type="entry name" value="UBX DOMAIN CONTAINING PROTEIN"/>
    <property type="match status" value="1"/>
</dbReference>
<dbReference type="SMART" id="SM00553">
    <property type="entry name" value="SEP"/>
    <property type="match status" value="1"/>
</dbReference>
<dbReference type="InterPro" id="IPR012989">
    <property type="entry name" value="SEP_domain"/>
</dbReference>
<evidence type="ECO:0000259" key="3">
    <source>
        <dbReference type="PROSITE" id="PS51399"/>
    </source>
</evidence>
<evidence type="ECO:0000259" key="2">
    <source>
        <dbReference type="PROSITE" id="PS50033"/>
    </source>
</evidence>
<dbReference type="SUPFAM" id="SSF102848">
    <property type="entry name" value="NSFL1 (p97 ATPase) cofactor p47, SEP domain"/>
    <property type="match status" value="1"/>
</dbReference>
<feature type="compositionally biased region" description="Low complexity" evidence="1">
    <location>
        <begin position="172"/>
        <end position="198"/>
    </location>
</feature>
<comment type="caution">
    <text evidence="4">The sequence shown here is derived from an EMBL/GenBank/DDBJ whole genome shotgun (WGS) entry which is preliminary data.</text>
</comment>
<evidence type="ECO:0000256" key="1">
    <source>
        <dbReference type="SAM" id="MobiDB-lite"/>
    </source>
</evidence>
<organism evidence="4 5">
    <name type="scientific">Coccomyxa viridis</name>
    <dbReference type="NCBI Taxonomy" id="1274662"/>
    <lineage>
        <taxon>Eukaryota</taxon>
        <taxon>Viridiplantae</taxon>
        <taxon>Chlorophyta</taxon>
        <taxon>core chlorophytes</taxon>
        <taxon>Trebouxiophyceae</taxon>
        <taxon>Trebouxiophyceae incertae sedis</taxon>
        <taxon>Coccomyxaceae</taxon>
        <taxon>Coccomyxa</taxon>
    </lineage>
</organism>
<feature type="domain" description="UBX" evidence="2">
    <location>
        <begin position="321"/>
        <end position="398"/>
    </location>
</feature>
<dbReference type="Gene3D" id="3.10.20.90">
    <property type="entry name" value="Phosphatidylinositol 3-kinase Catalytic Subunit, Chain A, domain 1"/>
    <property type="match status" value="1"/>
</dbReference>
<dbReference type="Proteomes" id="UP001497392">
    <property type="component" value="Unassembled WGS sequence"/>
</dbReference>
<evidence type="ECO:0000313" key="5">
    <source>
        <dbReference type="Proteomes" id="UP001497392"/>
    </source>
</evidence>